<accession>A0ABQ4I7E8</accession>
<dbReference type="Proteomes" id="UP000647860">
    <property type="component" value="Unassembled WGS sequence"/>
</dbReference>
<sequence>MRVRKSVAVLSAVVTGWVMVLVAAQPASAAPYCNVPIPPPACGYEPPEDPPPPSGFVPVLAFDGARQTVSRDGVHVWGWTADNDAPTTALTVNISINGTQVRSMVANQHRPDVAAAYPQYGAAHGFDVVLPASAAGNNVCVTAISVGGGANKSVCRQMDDIVEFMAYDINYDIARAQLLGTSLQQLDKVTNRNDTSLQQSTEISGSKTVTETEGWSDTAGVKVSVSTAIRAGFPIFADGKVTVTAEGSFSYTQNGSTSRSRTVSWRQPVLVPARSIVEATVTVTHANIRVPYTLSGDYIYRSGARAAGTVGGMFAGGNSENVQVNLKQYNLDGSPALAPATQPKATLLKIS</sequence>
<name>A0ABQ4I7E8_9ACTN</name>
<organism evidence="2 3">
    <name type="scientific">Micromonospora gifhornensis</name>
    <dbReference type="NCBI Taxonomy" id="84594"/>
    <lineage>
        <taxon>Bacteria</taxon>
        <taxon>Bacillati</taxon>
        <taxon>Actinomycetota</taxon>
        <taxon>Actinomycetes</taxon>
        <taxon>Micromonosporales</taxon>
        <taxon>Micromonosporaceae</taxon>
        <taxon>Micromonospora</taxon>
    </lineage>
</organism>
<dbReference type="Gene3D" id="2.170.15.10">
    <property type="entry name" value="Proaerolysin, chain A, domain 3"/>
    <property type="match status" value="1"/>
</dbReference>
<dbReference type="PANTHER" id="PTHR39244">
    <property type="entry name" value="NATTERIN-4"/>
    <property type="match status" value="1"/>
</dbReference>
<protein>
    <recommendedName>
        <fullName evidence="4">Toxin ETX/toxin MTX2</fullName>
    </recommendedName>
</protein>
<gene>
    <name evidence="2" type="ORF">Vgi01_04920</name>
</gene>
<proteinExistence type="predicted"/>
<dbReference type="RefSeq" id="WP_158244915.1">
    <property type="nucleotide sequence ID" value="NZ_BAAAGZ010000060.1"/>
</dbReference>
<dbReference type="CDD" id="cd20242">
    <property type="entry name" value="PFM_aerolysin-like"/>
    <property type="match status" value="1"/>
</dbReference>
<dbReference type="PANTHER" id="PTHR39244:SF5">
    <property type="entry name" value="NATTERIN-3-LIKE"/>
    <property type="match status" value="1"/>
</dbReference>
<dbReference type="Pfam" id="PF03318">
    <property type="entry name" value="ETX_MTX2"/>
    <property type="match status" value="1"/>
</dbReference>
<keyword evidence="3" id="KW-1185">Reference proteome</keyword>
<evidence type="ECO:0000256" key="1">
    <source>
        <dbReference type="SAM" id="SignalP"/>
    </source>
</evidence>
<dbReference type="InterPro" id="IPR004991">
    <property type="entry name" value="Aerolysin-like"/>
</dbReference>
<evidence type="ECO:0008006" key="4">
    <source>
        <dbReference type="Google" id="ProtNLM"/>
    </source>
</evidence>
<comment type="caution">
    <text evidence="2">The sequence shown here is derived from an EMBL/GenBank/DDBJ whole genome shotgun (WGS) entry which is preliminary data.</text>
</comment>
<dbReference type="InterPro" id="IPR053237">
    <property type="entry name" value="Natterin_C"/>
</dbReference>
<keyword evidence="1" id="KW-0732">Signal</keyword>
<feature type="chain" id="PRO_5047483174" description="Toxin ETX/toxin MTX2" evidence="1">
    <location>
        <begin position="30"/>
        <end position="351"/>
    </location>
</feature>
<reference evidence="2 3" key="1">
    <citation type="submission" date="2021-01" db="EMBL/GenBank/DDBJ databases">
        <title>Whole genome shotgun sequence of Verrucosispora gifhornensis NBRC 16317.</title>
        <authorList>
            <person name="Komaki H."/>
            <person name="Tamura T."/>
        </authorList>
    </citation>
    <scope>NUCLEOTIDE SEQUENCE [LARGE SCALE GENOMIC DNA]</scope>
    <source>
        <strain evidence="2 3">NBRC 16317</strain>
    </source>
</reference>
<evidence type="ECO:0000313" key="3">
    <source>
        <dbReference type="Proteomes" id="UP000647860"/>
    </source>
</evidence>
<evidence type="ECO:0000313" key="2">
    <source>
        <dbReference type="EMBL" id="GIJ13808.1"/>
    </source>
</evidence>
<dbReference type="SUPFAM" id="SSF56973">
    <property type="entry name" value="Aerolisin/ETX pore-forming domain"/>
    <property type="match status" value="1"/>
</dbReference>
<feature type="signal peptide" evidence="1">
    <location>
        <begin position="1"/>
        <end position="29"/>
    </location>
</feature>
<dbReference type="EMBL" id="BOPA01000005">
    <property type="protein sequence ID" value="GIJ13808.1"/>
    <property type="molecule type" value="Genomic_DNA"/>
</dbReference>